<dbReference type="EMBL" id="JACNLK010000027">
    <property type="protein sequence ID" value="MBC8208053.1"/>
    <property type="molecule type" value="Genomic_DNA"/>
</dbReference>
<dbReference type="Proteomes" id="UP000599024">
    <property type="component" value="Unassembled WGS sequence"/>
</dbReference>
<evidence type="ECO:0000313" key="2">
    <source>
        <dbReference type="Proteomes" id="UP000599024"/>
    </source>
</evidence>
<proteinExistence type="predicted"/>
<dbReference type="AlphaFoldDB" id="A0A8J6N5P1"/>
<organism evidence="1 2">
    <name type="scientific">Candidatus Desulfatifera sulfidica</name>
    <dbReference type="NCBI Taxonomy" id="2841691"/>
    <lineage>
        <taxon>Bacteria</taxon>
        <taxon>Pseudomonadati</taxon>
        <taxon>Thermodesulfobacteriota</taxon>
        <taxon>Desulfobulbia</taxon>
        <taxon>Desulfobulbales</taxon>
        <taxon>Desulfobulbaceae</taxon>
        <taxon>Candidatus Desulfatifera</taxon>
    </lineage>
</organism>
<comment type="caution">
    <text evidence="1">The sequence shown here is derived from an EMBL/GenBank/DDBJ whole genome shotgun (WGS) entry which is preliminary data.</text>
</comment>
<accession>A0A8J6N5P1</accession>
<dbReference type="NCBIfam" id="NF038144">
    <property type="entry name" value="PxxKW"/>
    <property type="match status" value="1"/>
</dbReference>
<name>A0A8J6N5P1_9BACT</name>
<protein>
    <submittedName>
        <fullName evidence="1">Uncharacterized protein</fullName>
    </submittedName>
</protein>
<evidence type="ECO:0000313" key="1">
    <source>
        <dbReference type="EMBL" id="MBC8208053.1"/>
    </source>
</evidence>
<gene>
    <name evidence="1" type="ORF">H8E79_02660</name>
</gene>
<dbReference type="InterPro" id="IPR047766">
    <property type="entry name" value="PxxKW_fam"/>
</dbReference>
<sequence length="82" mass="9145">MQEQAAVGYGERNFKPVIEKCEGCERIVEEAGTQFCKSYMVPESKWRLGICNFATHAKPEITVVTVKVNPLKAAKRASAKNK</sequence>
<dbReference type="Pfam" id="PF20657">
    <property type="entry name" value="DUF6811"/>
    <property type="match status" value="1"/>
</dbReference>
<reference evidence="1 2" key="1">
    <citation type="submission" date="2020-08" db="EMBL/GenBank/DDBJ databases">
        <title>Bridging the membrane lipid divide: bacteria of the FCB group superphylum have the potential to synthesize archaeal ether lipids.</title>
        <authorList>
            <person name="Villanueva L."/>
            <person name="Von Meijenfeldt F.A.B."/>
            <person name="Westbye A.B."/>
            <person name="Yadav S."/>
            <person name="Hopmans E.C."/>
            <person name="Dutilh B.E."/>
            <person name="Sinninghe Damste J.S."/>
        </authorList>
    </citation>
    <scope>NUCLEOTIDE SEQUENCE [LARGE SCALE GENOMIC DNA]</scope>
    <source>
        <strain evidence="1">NIOZ-UU81</strain>
    </source>
</reference>